<dbReference type="EMBL" id="CM010637">
    <property type="protein sequence ID" value="RID40670.1"/>
    <property type="molecule type" value="Genomic_DNA"/>
</dbReference>
<comment type="similarity">
    <text evidence="2">Belongs to the jagunal family.</text>
</comment>
<feature type="compositionally biased region" description="Polar residues" evidence="7">
    <location>
        <begin position="25"/>
        <end position="42"/>
    </location>
</feature>
<dbReference type="GO" id="GO:0007029">
    <property type="term" value="P:endoplasmic reticulum organization"/>
    <property type="evidence" value="ECO:0007669"/>
    <property type="project" value="InterPro"/>
</dbReference>
<evidence type="ECO:0000256" key="8">
    <source>
        <dbReference type="SAM" id="Phobius"/>
    </source>
</evidence>
<dbReference type="PANTHER" id="PTHR20955">
    <property type="entry name" value="PROTEIN JAGUNAL HOMOLOG 1"/>
    <property type="match status" value="1"/>
</dbReference>
<keyword evidence="5 8" id="KW-1133">Transmembrane helix</keyword>
<evidence type="ECO:0000256" key="6">
    <source>
        <dbReference type="ARBA" id="ARBA00023136"/>
    </source>
</evidence>
<comment type="subcellular location">
    <subcellularLocation>
        <location evidence="1">Endoplasmic reticulum membrane</location>
        <topology evidence="1">Multi-pass membrane protein</topology>
    </subcellularLocation>
</comment>
<dbReference type="PANTHER" id="PTHR20955:SF1">
    <property type="entry name" value="PROTEIN JAGUNAL HOMOLOG 1"/>
    <property type="match status" value="1"/>
</dbReference>
<evidence type="ECO:0000256" key="7">
    <source>
        <dbReference type="SAM" id="MobiDB-lite"/>
    </source>
</evidence>
<feature type="transmembrane region" description="Helical" evidence="8">
    <location>
        <begin position="111"/>
        <end position="128"/>
    </location>
</feature>
<evidence type="ECO:0000256" key="1">
    <source>
        <dbReference type="ARBA" id="ARBA00004477"/>
    </source>
</evidence>
<feature type="transmembrane region" description="Helical" evidence="8">
    <location>
        <begin position="80"/>
        <end position="99"/>
    </location>
</feature>
<evidence type="ECO:0000256" key="3">
    <source>
        <dbReference type="ARBA" id="ARBA00022692"/>
    </source>
</evidence>
<dbReference type="InterPro" id="IPR009787">
    <property type="entry name" value="Jagunal"/>
</dbReference>
<feature type="transmembrane region" description="Helical" evidence="8">
    <location>
        <begin position="135"/>
        <end position="155"/>
    </location>
</feature>
<gene>
    <name evidence="9" type="ORF">BRARA_J00701</name>
</gene>
<protein>
    <submittedName>
        <fullName evidence="9">Uncharacterized protein</fullName>
    </submittedName>
</protein>
<sequence length="209" mass="22630">MPKKKNASNSLVDDTRGSLYPALSDRSSQLNFQSEKMQQRKTTAAAAGRPSGTDGSDFSYRMVVDSRYTKVTKGRSRLRLLILVQATIYLIGLSCAFMTSTKNEERNTLGIASASIGLLFAFIGDFGCRRSRVNLLRLYTAASTVVMVLSVFSAVRSRLTMEERNSSGTAANLELLGFISAQLGAVVQIVAIIVTGSLVNNMSPPTKTE</sequence>
<proteinExistence type="inferred from homology"/>
<name>A0A397XPY2_BRACM</name>
<feature type="transmembrane region" description="Helical" evidence="8">
    <location>
        <begin position="175"/>
        <end position="199"/>
    </location>
</feature>
<evidence type="ECO:0000313" key="10">
    <source>
        <dbReference type="Proteomes" id="UP000264353"/>
    </source>
</evidence>
<keyword evidence="3 8" id="KW-0812">Transmembrane</keyword>
<dbReference type="Pfam" id="PF07086">
    <property type="entry name" value="Jagunal"/>
    <property type="match status" value="1"/>
</dbReference>
<evidence type="ECO:0000256" key="2">
    <source>
        <dbReference type="ARBA" id="ARBA00008462"/>
    </source>
</evidence>
<keyword evidence="4" id="KW-0256">Endoplasmic reticulum</keyword>
<dbReference type="Proteomes" id="UP000264353">
    <property type="component" value="Chromosome A10"/>
</dbReference>
<dbReference type="GO" id="GO:0005789">
    <property type="term" value="C:endoplasmic reticulum membrane"/>
    <property type="evidence" value="ECO:0007669"/>
    <property type="project" value="UniProtKB-SubCell"/>
</dbReference>
<accession>A0A397XPY2</accession>
<dbReference type="AlphaFoldDB" id="A0A397XPY2"/>
<reference evidence="9 10" key="1">
    <citation type="submission" date="2018-06" db="EMBL/GenBank/DDBJ databases">
        <title>WGS assembly of Brassica rapa FPsc.</title>
        <authorList>
            <person name="Bowman J."/>
            <person name="Kohchi T."/>
            <person name="Yamato K."/>
            <person name="Jenkins J."/>
            <person name="Shu S."/>
            <person name="Ishizaki K."/>
            <person name="Yamaoka S."/>
            <person name="Nishihama R."/>
            <person name="Nakamura Y."/>
            <person name="Berger F."/>
            <person name="Adam C."/>
            <person name="Aki S."/>
            <person name="Althoff F."/>
            <person name="Araki T."/>
            <person name="Arteaga-Vazquez M."/>
            <person name="Balasubrmanian S."/>
            <person name="Bauer D."/>
            <person name="Boehm C."/>
            <person name="Briginshaw L."/>
            <person name="Caballero-Perez J."/>
            <person name="Catarino B."/>
            <person name="Chen F."/>
            <person name="Chiyoda S."/>
            <person name="Chovatia M."/>
            <person name="Davies K."/>
            <person name="Delmans M."/>
            <person name="Demura T."/>
            <person name="Dierschke T."/>
            <person name="Dolan L."/>
            <person name="Dorantes-Acosta A."/>
            <person name="Eklund D."/>
            <person name="Florent S."/>
            <person name="Flores-Sandoval E."/>
            <person name="Fujiyama A."/>
            <person name="Fukuzawa H."/>
            <person name="Galik B."/>
            <person name="Grimanelli D."/>
            <person name="Grimwood J."/>
            <person name="Grossniklaus U."/>
            <person name="Hamada T."/>
            <person name="Haseloff J."/>
            <person name="Hetherington A."/>
            <person name="Higo A."/>
            <person name="Hirakawa Y."/>
            <person name="Hundley H."/>
            <person name="Ikeda Y."/>
            <person name="Inoue K."/>
            <person name="Inoue S."/>
            <person name="Ishida S."/>
            <person name="Jia Q."/>
            <person name="Kakita M."/>
            <person name="Kanazawa T."/>
            <person name="Kawai Y."/>
            <person name="Kawashima T."/>
            <person name="Kennedy M."/>
            <person name="Kinose K."/>
            <person name="Kinoshita T."/>
            <person name="Kohara Y."/>
            <person name="Koide E."/>
            <person name="Komatsu K."/>
            <person name="Kopischke S."/>
            <person name="Kubo M."/>
            <person name="Kyozuka J."/>
            <person name="Lagercrantz U."/>
            <person name="Lin S."/>
            <person name="Lindquist E."/>
            <person name="Lipzen A."/>
            <person name="Lu C."/>
            <person name="Luna E."/>
            <person name="Martienssen R."/>
            <person name="Minamino N."/>
            <person name="Mizutani M."/>
            <person name="Mizutani M."/>
            <person name="Mochizuki N."/>
            <person name="Monte I."/>
            <person name="Mosher R."/>
            <person name="Nagasaki H."/>
            <person name="Nakagami H."/>
            <person name="Naramoto S."/>
            <person name="Nishitani K."/>
            <person name="Ohtani M."/>
            <person name="Okamoto T."/>
            <person name="Okumura M."/>
            <person name="Phillips J."/>
            <person name="Pollak B."/>
            <person name="Reinders A."/>
            <person name="Roevekamp M."/>
            <person name="Sano R."/>
            <person name="Sawa S."/>
            <person name="Schmid M."/>
            <person name="Shirakawa M."/>
            <person name="Solano R."/>
            <person name="Spunde A."/>
            <person name="Suetsugu N."/>
            <person name="Sugano S."/>
            <person name="Sugiyama A."/>
            <person name="Sun R."/>
            <person name="Suzuki Y."/>
            <person name="Takenaka M."/>
            <person name="Takezawa D."/>
            <person name="Tomogane H."/>
            <person name="Tsuzuki M."/>
            <person name="Ueda T."/>
            <person name="Umeda M."/>
            <person name="Ward J."/>
            <person name="Watanabe Y."/>
            <person name="Yazaki K."/>
            <person name="Yokoyama R."/>
            <person name="Yoshitake Y."/>
            <person name="Yotsui I."/>
            <person name="Zachgo S."/>
            <person name="Schmutz J."/>
        </authorList>
    </citation>
    <scope>NUCLEOTIDE SEQUENCE [LARGE SCALE GENOMIC DNA]</scope>
    <source>
        <strain evidence="10">cv. B-3</strain>
    </source>
</reference>
<organism evidence="9 10">
    <name type="scientific">Brassica campestris</name>
    <name type="common">Field mustard</name>
    <dbReference type="NCBI Taxonomy" id="3711"/>
    <lineage>
        <taxon>Eukaryota</taxon>
        <taxon>Viridiplantae</taxon>
        <taxon>Streptophyta</taxon>
        <taxon>Embryophyta</taxon>
        <taxon>Tracheophyta</taxon>
        <taxon>Spermatophyta</taxon>
        <taxon>Magnoliopsida</taxon>
        <taxon>eudicotyledons</taxon>
        <taxon>Gunneridae</taxon>
        <taxon>Pentapetalae</taxon>
        <taxon>rosids</taxon>
        <taxon>malvids</taxon>
        <taxon>Brassicales</taxon>
        <taxon>Brassicaceae</taxon>
        <taxon>Brassiceae</taxon>
        <taxon>Brassica</taxon>
    </lineage>
</organism>
<evidence type="ECO:0000313" key="9">
    <source>
        <dbReference type="EMBL" id="RID40670.1"/>
    </source>
</evidence>
<feature type="region of interest" description="Disordered" evidence="7">
    <location>
        <begin position="1"/>
        <end position="53"/>
    </location>
</feature>
<keyword evidence="6 8" id="KW-0472">Membrane</keyword>
<evidence type="ECO:0000256" key="4">
    <source>
        <dbReference type="ARBA" id="ARBA00022824"/>
    </source>
</evidence>
<evidence type="ECO:0000256" key="5">
    <source>
        <dbReference type="ARBA" id="ARBA00022989"/>
    </source>
</evidence>